<keyword evidence="2" id="KW-1185">Reference proteome</keyword>
<dbReference type="Proteomes" id="UP000217784">
    <property type="component" value="Unassembled WGS sequence"/>
</dbReference>
<comment type="caution">
    <text evidence="1">The sequence shown here is derived from an EMBL/GenBank/DDBJ whole genome shotgun (WGS) entry which is preliminary data.</text>
</comment>
<dbReference type="OrthoDB" id="373318at2157"/>
<dbReference type="SUPFAM" id="SSF46785">
    <property type="entry name" value="Winged helix' DNA-binding domain"/>
    <property type="match status" value="1"/>
</dbReference>
<sequence>MPSLITTIKRPEIIQNILKKEDFQADEVIMLSKDAEREKDGYKVINLQGDFHEVVGEIKNVFEEVEDPYFIASEDKLDLYVAYYLTQFQASTPLYVLDEGGPVFLPVNPAHRFGSTKIRILEVLSKNNGITFNHLLTLLSRSYSKSKGKRKKYSESTVYQYLQELENMGLIDVEVKRNKKYAINENGIHFIEHIK</sequence>
<name>A0A2A2H115_METBR</name>
<protein>
    <submittedName>
        <fullName evidence="1">Uncharacterized protein</fullName>
    </submittedName>
</protein>
<dbReference type="InterPro" id="IPR036390">
    <property type="entry name" value="WH_DNA-bd_sf"/>
</dbReference>
<proteinExistence type="predicted"/>
<dbReference type="EMBL" id="LMVM01000040">
    <property type="protein sequence ID" value="PAV03020.1"/>
    <property type="molecule type" value="Genomic_DNA"/>
</dbReference>
<dbReference type="AlphaFoldDB" id="A0A2A2H115"/>
<evidence type="ECO:0000313" key="2">
    <source>
        <dbReference type="Proteomes" id="UP000217784"/>
    </source>
</evidence>
<dbReference type="RefSeq" id="WP_069584531.1">
    <property type="nucleotide sequence ID" value="NZ_LMVM01000040.1"/>
</dbReference>
<organism evidence="1 2">
    <name type="scientific">Methanobacterium bryantii</name>
    <dbReference type="NCBI Taxonomy" id="2161"/>
    <lineage>
        <taxon>Archaea</taxon>
        <taxon>Methanobacteriati</taxon>
        <taxon>Methanobacteriota</taxon>
        <taxon>Methanomada group</taxon>
        <taxon>Methanobacteria</taxon>
        <taxon>Methanobacteriales</taxon>
        <taxon>Methanobacteriaceae</taxon>
        <taxon>Methanobacterium</taxon>
    </lineage>
</organism>
<dbReference type="Gene3D" id="1.10.10.10">
    <property type="entry name" value="Winged helix-like DNA-binding domain superfamily/Winged helix DNA-binding domain"/>
    <property type="match status" value="1"/>
</dbReference>
<gene>
    <name evidence="1" type="ORF">ASJ80_07025</name>
</gene>
<dbReference type="InterPro" id="IPR036388">
    <property type="entry name" value="WH-like_DNA-bd_sf"/>
</dbReference>
<accession>A0A2A2H115</accession>
<evidence type="ECO:0000313" key="1">
    <source>
        <dbReference type="EMBL" id="PAV03020.1"/>
    </source>
</evidence>
<reference evidence="1 2" key="1">
    <citation type="journal article" date="2017" name="BMC Genomics">
        <title>Genomic analysis of methanogenic archaea reveals a shift towards energy conservation.</title>
        <authorList>
            <person name="Gilmore S.P."/>
            <person name="Henske J.K."/>
            <person name="Sexton J.A."/>
            <person name="Solomon K.V."/>
            <person name="Seppala S."/>
            <person name="Yoo J.I."/>
            <person name="Huyett L.M."/>
            <person name="Pressman A."/>
            <person name="Cogan J.Z."/>
            <person name="Kivenson V."/>
            <person name="Peng X."/>
            <person name="Tan Y."/>
            <person name="Valentine D.L."/>
            <person name="O'Malley M.A."/>
        </authorList>
    </citation>
    <scope>NUCLEOTIDE SEQUENCE [LARGE SCALE GENOMIC DNA]</scope>
    <source>
        <strain evidence="1 2">M.o.H.</strain>
    </source>
</reference>